<proteinExistence type="predicted"/>
<keyword evidence="2" id="KW-1185">Reference proteome</keyword>
<evidence type="ECO:0000313" key="1">
    <source>
        <dbReference type="EMBL" id="KRY11982.1"/>
    </source>
</evidence>
<reference evidence="1 2" key="1">
    <citation type="submission" date="2015-01" db="EMBL/GenBank/DDBJ databases">
        <title>Evolution of Trichinella species and genotypes.</title>
        <authorList>
            <person name="Korhonen P.K."/>
            <person name="Edoardo P."/>
            <person name="Giuseppe L.R."/>
            <person name="Gasser R.B."/>
        </authorList>
    </citation>
    <scope>NUCLEOTIDE SEQUENCE [LARGE SCALE GENOMIC DNA]</scope>
    <source>
        <strain evidence="1">ISS2496</strain>
    </source>
</reference>
<name>A0A0V0ZI50_9BILA</name>
<organism evidence="1 2">
    <name type="scientific">Trichinella patagoniensis</name>
    <dbReference type="NCBI Taxonomy" id="990121"/>
    <lineage>
        <taxon>Eukaryota</taxon>
        <taxon>Metazoa</taxon>
        <taxon>Ecdysozoa</taxon>
        <taxon>Nematoda</taxon>
        <taxon>Enoplea</taxon>
        <taxon>Dorylaimia</taxon>
        <taxon>Trichinellida</taxon>
        <taxon>Trichinellidae</taxon>
        <taxon>Trichinella</taxon>
    </lineage>
</organism>
<dbReference type="EMBL" id="JYDQ01000177">
    <property type="protein sequence ID" value="KRY11982.1"/>
    <property type="molecule type" value="Genomic_DNA"/>
</dbReference>
<dbReference type="Proteomes" id="UP000054783">
    <property type="component" value="Unassembled WGS sequence"/>
</dbReference>
<protein>
    <submittedName>
        <fullName evidence="1">Uncharacterized protein</fullName>
    </submittedName>
</protein>
<evidence type="ECO:0000313" key="2">
    <source>
        <dbReference type="Proteomes" id="UP000054783"/>
    </source>
</evidence>
<sequence length="310" mass="34992">MYHKKIIGKSTSITLDSGNSRNIQIVDLRRHWHHITFILTAALTFQCKTKFITYNTLKLLPMTSNNRRRVDSQCILPPGSSSCHQSVQKGLHQDSRQCSCLNTPFQHCSERPSVRSQTWITSSHEVRIGAIPFKFSWIQLSHFVLAIHKELQRILSLWLIPVGIKVFQMWHRKHQMHCYSRKGIASLYSLPPCSGYLGNKCKLGKILFVSISGHCGAAECFSVTSKMAAIKQRLTSCPFAIVMVVVGILVRSVKPQALPSGYAPGQIKICIFPQAMPQAFYCTIFALRGDLCKFLKYSPRLFPQATPQGK</sequence>
<accession>A0A0V0ZI50</accession>
<dbReference type="AlphaFoldDB" id="A0A0V0ZI50"/>
<comment type="caution">
    <text evidence="1">The sequence shown here is derived from an EMBL/GenBank/DDBJ whole genome shotgun (WGS) entry which is preliminary data.</text>
</comment>
<gene>
    <name evidence="1" type="ORF">T12_17089</name>
</gene>